<feature type="domain" description="K Homology" evidence="4">
    <location>
        <begin position="185"/>
        <end position="256"/>
    </location>
</feature>
<dbReference type="Proteomes" id="UP000237631">
    <property type="component" value="Unassembled WGS sequence"/>
</dbReference>
<dbReference type="STRING" id="357750.A0A2S6BZD6"/>
<feature type="compositionally biased region" description="Polar residues" evidence="3">
    <location>
        <begin position="66"/>
        <end position="76"/>
    </location>
</feature>
<dbReference type="PROSITE" id="PS50084">
    <property type="entry name" value="KH_TYPE_1"/>
    <property type="match status" value="3"/>
</dbReference>
<evidence type="ECO:0000313" key="5">
    <source>
        <dbReference type="EMBL" id="PPJ52829.1"/>
    </source>
</evidence>
<evidence type="ECO:0000313" key="6">
    <source>
        <dbReference type="Proteomes" id="UP000237631"/>
    </source>
</evidence>
<feature type="compositionally biased region" description="Low complexity" evidence="3">
    <location>
        <begin position="8"/>
        <end position="25"/>
    </location>
</feature>
<feature type="region of interest" description="Disordered" evidence="3">
    <location>
        <begin position="484"/>
        <end position="515"/>
    </location>
</feature>
<dbReference type="PANTHER" id="PTHR10288">
    <property type="entry name" value="KH DOMAIN CONTAINING RNA BINDING PROTEIN"/>
    <property type="match status" value="1"/>
</dbReference>
<feature type="compositionally biased region" description="Gly residues" evidence="3">
    <location>
        <begin position="363"/>
        <end position="373"/>
    </location>
</feature>
<feature type="compositionally biased region" description="Gly residues" evidence="3">
    <location>
        <begin position="394"/>
        <end position="408"/>
    </location>
</feature>
<feature type="region of interest" description="Disordered" evidence="3">
    <location>
        <begin position="1"/>
        <end position="76"/>
    </location>
</feature>
<gene>
    <name evidence="5" type="ORF">CBER1_10979</name>
</gene>
<sequence>MAQPAPDISQILAALAQQQPAGSPATSAPPQQLSHQPPPGYPPPGVMPAQPPSAPPQQAQYLPQPSNTGSVDLSQIRPVNSGSVSIADAIAKARNIAENRGIASYDPRQQSAGPREDPRLAGRGYQQSRSRSRSPPRRDNYNANPYRDERREDPRRGSYRRSPSPERGGDNFRGGRDRGGRGDGGSEVETIRVKSGLVGLIIGRNGENLRKVESESGARVQFVQAKDSHQAERQCTISGSTRSREAAKSAIFQIIEENGGTPVAQEKGAYTAGMPGRAKVNLPALREGEASTQIMVPDKTVGLIIGRGGETIKDLQEKSGCHVNIVGENKSVNGLRPVNLIGSERATATARELILEIVESDSRGGGGGGGGSGVNATMPGTRDRGFDQDRGNQRNGGGGGGGRGGGAGDHVEKTIRVPSEAVGMIIGKGGETIKDMQRTSGCKINVNQPQPPDVHRNIDLAGTARAMEEAERIIWEKVETVRQRDAAAGRTGGGGGGGGRGGGGGARDQSASHGYDAYSQNQAAPAVPSYGQYSAPAPQVPPQMPAFQMPAVQQQAAQPANAQPATNEAYAAWYQWYAQQMQQQQQPGGAAPGTQ</sequence>
<evidence type="ECO:0000256" key="2">
    <source>
        <dbReference type="PROSITE-ProRule" id="PRU00117"/>
    </source>
</evidence>
<accession>A0A2S6BZD6</accession>
<dbReference type="SMART" id="SM00322">
    <property type="entry name" value="KH"/>
    <property type="match status" value="3"/>
</dbReference>
<name>A0A2S6BZD6_9PEZI</name>
<feature type="compositionally biased region" description="Low complexity" evidence="3">
    <location>
        <begin position="56"/>
        <end position="65"/>
    </location>
</feature>
<evidence type="ECO:0000256" key="1">
    <source>
        <dbReference type="ARBA" id="ARBA00022737"/>
    </source>
</evidence>
<dbReference type="EMBL" id="PNEN01001655">
    <property type="protein sequence ID" value="PPJ52829.1"/>
    <property type="molecule type" value="Genomic_DNA"/>
</dbReference>
<dbReference type="GO" id="GO:0003723">
    <property type="term" value="F:RNA binding"/>
    <property type="evidence" value="ECO:0007669"/>
    <property type="project" value="UniProtKB-UniRule"/>
</dbReference>
<dbReference type="OrthoDB" id="5204190at2759"/>
<feature type="compositionally biased region" description="Gly residues" evidence="3">
    <location>
        <begin position="490"/>
        <end position="506"/>
    </location>
</feature>
<dbReference type="InterPro" id="IPR036612">
    <property type="entry name" value="KH_dom_type_1_sf"/>
</dbReference>
<keyword evidence="1" id="KW-0677">Repeat</keyword>
<evidence type="ECO:0000256" key="3">
    <source>
        <dbReference type="SAM" id="MobiDB-lite"/>
    </source>
</evidence>
<dbReference type="Gene3D" id="3.30.1370.10">
    <property type="entry name" value="K Homology domain, type 1"/>
    <property type="match status" value="3"/>
</dbReference>
<dbReference type="AlphaFoldDB" id="A0A2S6BZD6"/>
<protein>
    <recommendedName>
        <fullName evidence="4">K Homology domain-containing protein</fullName>
    </recommendedName>
</protein>
<dbReference type="Pfam" id="PF00013">
    <property type="entry name" value="KH_1"/>
    <property type="match status" value="3"/>
</dbReference>
<proteinExistence type="predicted"/>
<feature type="compositionally biased region" description="Pro residues" evidence="3">
    <location>
        <begin position="36"/>
        <end position="55"/>
    </location>
</feature>
<feature type="region of interest" description="Disordered" evidence="3">
    <location>
        <begin position="97"/>
        <end position="190"/>
    </location>
</feature>
<keyword evidence="6" id="KW-1185">Reference proteome</keyword>
<feature type="compositionally biased region" description="Basic and acidic residues" evidence="3">
    <location>
        <begin position="136"/>
        <end position="156"/>
    </location>
</feature>
<dbReference type="InterPro" id="IPR004088">
    <property type="entry name" value="KH_dom_type_1"/>
</dbReference>
<dbReference type="CDD" id="cd00105">
    <property type="entry name" value="KH-I"/>
    <property type="match status" value="1"/>
</dbReference>
<feature type="domain" description="K Homology" evidence="4">
    <location>
        <begin position="409"/>
        <end position="479"/>
    </location>
</feature>
<organism evidence="5 6">
    <name type="scientific">Cercospora berteroae</name>
    <dbReference type="NCBI Taxonomy" id="357750"/>
    <lineage>
        <taxon>Eukaryota</taxon>
        <taxon>Fungi</taxon>
        <taxon>Dikarya</taxon>
        <taxon>Ascomycota</taxon>
        <taxon>Pezizomycotina</taxon>
        <taxon>Dothideomycetes</taxon>
        <taxon>Dothideomycetidae</taxon>
        <taxon>Mycosphaerellales</taxon>
        <taxon>Mycosphaerellaceae</taxon>
        <taxon>Cercospora</taxon>
    </lineage>
</organism>
<feature type="compositionally biased region" description="Basic and acidic residues" evidence="3">
    <location>
        <begin position="163"/>
        <end position="181"/>
    </location>
</feature>
<evidence type="ECO:0000259" key="4">
    <source>
        <dbReference type="SMART" id="SM00322"/>
    </source>
</evidence>
<keyword evidence="2" id="KW-0694">RNA-binding</keyword>
<dbReference type="SUPFAM" id="SSF54791">
    <property type="entry name" value="Eukaryotic type KH-domain (KH-domain type I)"/>
    <property type="match status" value="3"/>
</dbReference>
<feature type="region of interest" description="Disordered" evidence="3">
    <location>
        <begin position="360"/>
        <end position="411"/>
    </location>
</feature>
<feature type="domain" description="K Homology" evidence="4">
    <location>
        <begin position="288"/>
        <end position="359"/>
    </location>
</feature>
<dbReference type="InterPro" id="IPR004087">
    <property type="entry name" value="KH_dom"/>
</dbReference>
<reference evidence="6" key="1">
    <citation type="journal article" date="2017" name="bioRxiv">
        <title>Conservation of a gene cluster reveals novel cercosporin biosynthetic mechanisms and extends production to the genus Colletotrichum.</title>
        <authorList>
            <person name="de Jonge R."/>
            <person name="Ebert M.K."/>
            <person name="Huitt-Roehl C.R."/>
            <person name="Pal P."/>
            <person name="Suttle J.C."/>
            <person name="Spanner R.E."/>
            <person name="Neubauer J.D."/>
            <person name="Jurick W.M.II."/>
            <person name="Stott K.A."/>
            <person name="Secor G.A."/>
            <person name="Thomma B.P.H.J."/>
            <person name="Van de Peer Y."/>
            <person name="Townsend C.A."/>
            <person name="Bolton M.D."/>
        </authorList>
    </citation>
    <scope>NUCLEOTIDE SEQUENCE [LARGE SCALE GENOMIC DNA]</scope>
    <source>
        <strain evidence="6">CBS538.71</strain>
    </source>
</reference>
<comment type="caution">
    <text evidence="5">The sequence shown here is derived from an EMBL/GenBank/DDBJ whole genome shotgun (WGS) entry which is preliminary data.</text>
</comment>
<feature type="compositionally biased region" description="Basic and acidic residues" evidence="3">
    <location>
        <begin position="381"/>
        <end position="392"/>
    </location>
</feature>